<name>A0ABQ5XP99_9GAMM</name>
<protein>
    <recommendedName>
        <fullName evidence="3">Tetratricopeptide repeat protein</fullName>
    </recommendedName>
</protein>
<sequence>MWTWAAQQNPTYVGAKDELISAYIEQQDTASAWKLIDDIIKNHETCVNCMLNAASMSVTEQNPQRADFFLQKVKDLPELYTQPNYRFYLTTAGQVEFLEGNYKHAEALARAATSLEKLDPQPQKLLVVALAMQGQISTATQAEATALSLLTADEQAAERERFKQVMDYVRSHPVTN</sequence>
<reference evidence="2" key="1">
    <citation type="journal article" date="2019" name="Int. J. Syst. Evol. Microbiol.">
        <title>The Global Catalogue of Microorganisms (GCM) 10K type strain sequencing project: providing services to taxonomists for standard genome sequencing and annotation.</title>
        <authorList>
            <consortium name="The Broad Institute Genomics Platform"/>
            <consortium name="The Broad Institute Genome Sequencing Center for Infectious Disease"/>
            <person name="Wu L."/>
            <person name="Ma J."/>
        </authorList>
    </citation>
    <scope>NUCLEOTIDE SEQUENCE [LARGE SCALE GENOMIC DNA]</scope>
    <source>
        <strain evidence="2">NBRC 111980</strain>
    </source>
</reference>
<accession>A0ABQ5XP99</accession>
<organism evidence="1 2">
    <name type="scientific">Dyella acidisoli</name>
    <dbReference type="NCBI Taxonomy" id="1867834"/>
    <lineage>
        <taxon>Bacteria</taxon>
        <taxon>Pseudomonadati</taxon>
        <taxon>Pseudomonadota</taxon>
        <taxon>Gammaproteobacteria</taxon>
        <taxon>Lysobacterales</taxon>
        <taxon>Rhodanobacteraceae</taxon>
        <taxon>Dyella</taxon>
    </lineage>
</organism>
<proteinExistence type="predicted"/>
<gene>
    <name evidence="1" type="ORF">GCM10007901_21580</name>
</gene>
<comment type="caution">
    <text evidence="1">The sequence shown here is derived from an EMBL/GenBank/DDBJ whole genome shotgun (WGS) entry which is preliminary data.</text>
</comment>
<dbReference type="Proteomes" id="UP001156670">
    <property type="component" value="Unassembled WGS sequence"/>
</dbReference>
<dbReference type="InterPro" id="IPR011990">
    <property type="entry name" value="TPR-like_helical_dom_sf"/>
</dbReference>
<dbReference type="EMBL" id="BSOB01000017">
    <property type="protein sequence ID" value="GLQ93207.1"/>
    <property type="molecule type" value="Genomic_DNA"/>
</dbReference>
<dbReference type="Gene3D" id="1.25.40.10">
    <property type="entry name" value="Tetratricopeptide repeat domain"/>
    <property type="match status" value="1"/>
</dbReference>
<evidence type="ECO:0000313" key="1">
    <source>
        <dbReference type="EMBL" id="GLQ93207.1"/>
    </source>
</evidence>
<dbReference type="SUPFAM" id="SSF48452">
    <property type="entry name" value="TPR-like"/>
    <property type="match status" value="1"/>
</dbReference>
<evidence type="ECO:0000313" key="2">
    <source>
        <dbReference type="Proteomes" id="UP001156670"/>
    </source>
</evidence>
<keyword evidence="2" id="KW-1185">Reference proteome</keyword>
<evidence type="ECO:0008006" key="3">
    <source>
        <dbReference type="Google" id="ProtNLM"/>
    </source>
</evidence>